<sequence length="395" mass="42019">MRDVAIIGSAQTRFGKLEKSNTELFCDAALEAMEEANVDQKDIEAVFVGTVFPDFEEGQVNIGGHLVGSLHLGNIPSTRFEGACCSATVAIRDAYIWVASGYYDIVLAGGTEKALSMGTPFATRTFAMANDCKYEGNVGITFPGVFAMAARRYSKIYDIPLDKLREKMAHVSIKNHKHGALNPLAQFYQKMGNLKVEDVMNARMACDPLTLLDCCPFSDGGAATIIASADIARRYTDEPIYILGVGQGSAGHLGSQADITKPASRVFSARNAFKQAGLGPKDIDIVEIHDCFTSAEIIASEAIGFFDWGKGADAVESGQTDIGGRPVINPDGGLIGKGHPIGATGASQVHTIVEEMKGKAPKGNQVDPVPEIGMTDTLGGGFNTLAHLILGRSRR</sequence>
<evidence type="ECO:0000259" key="3">
    <source>
        <dbReference type="Pfam" id="PF22691"/>
    </source>
</evidence>
<dbReference type="AlphaFoldDB" id="A0A520KTQ1"/>
<proteinExistence type="predicted"/>
<feature type="domain" description="Thiolase C-terminal" evidence="3">
    <location>
        <begin position="252"/>
        <end position="392"/>
    </location>
</feature>
<dbReference type="Proteomes" id="UP000317158">
    <property type="component" value="Unassembled WGS sequence"/>
</dbReference>
<dbReference type="SUPFAM" id="SSF53901">
    <property type="entry name" value="Thiolase-like"/>
    <property type="match status" value="1"/>
</dbReference>
<evidence type="ECO:0000313" key="4">
    <source>
        <dbReference type="EMBL" id="RZN65448.1"/>
    </source>
</evidence>
<dbReference type="CDD" id="cd00829">
    <property type="entry name" value="SCP-x_thiolase"/>
    <property type="match status" value="1"/>
</dbReference>
<dbReference type="GO" id="GO:0008299">
    <property type="term" value="P:isoprenoid biosynthetic process"/>
    <property type="evidence" value="ECO:0007669"/>
    <property type="project" value="UniProtKB-KW"/>
</dbReference>
<dbReference type="PANTHER" id="PTHR42870">
    <property type="entry name" value="ACETYL-COA C-ACETYLTRANSFERASE"/>
    <property type="match status" value="1"/>
</dbReference>
<dbReference type="InterPro" id="IPR016039">
    <property type="entry name" value="Thiolase-like"/>
</dbReference>
<dbReference type="InterPro" id="IPR002155">
    <property type="entry name" value="Thiolase"/>
</dbReference>
<dbReference type="EMBL" id="RXIF01000002">
    <property type="protein sequence ID" value="RZN65448.1"/>
    <property type="molecule type" value="Genomic_DNA"/>
</dbReference>
<dbReference type="GO" id="GO:0016747">
    <property type="term" value="F:acyltransferase activity, transferring groups other than amino-acyl groups"/>
    <property type="evidence" value="ECO:0007669"/>
    <property type="project" value="InterPro"/>
</dbReference>
<dbReference type="Gene3D" id="3.40.47.10">
    <property type="match status" value="1"/>
</dbReference>
<dbReference type="InterPro" id="IPR055140">
    <property type="entry name" value="Thiolase_C_2"/>
</dbReference>
<evidence type="ECO:0000256" key="1">
    <source>
        <dbReference type="ARBA" id="ARBA00023229"/>
    </source>
</evidence>
<accession>A0A520KTQ1</accession>
<dbReference type="Pfam" id="PF00108">
    <property type="entry name" value="Thiolase_N"/>
    <property type="match status" value="1"/>
</dbReference>
<keyword evidence="1" id="KW-0414">Isoprene biosynthesis</keyword>
<dbReference type="PIRSF" id="PIRSF000429">
    <property type="entry name" value="Ac-CoA_Ac_transf"/>
    <property type="match status" value="1"/>
</dbReference>
<evidence type="ECO:0000313" key="5">
    <source>
        <dbReference type="Proteomes" id="UP000317158"/>
    </source>
</evidence>
<name>A0A520KTQ1_METT2</name>
<dbReference type="PANTHER" id="PTHR42870:SF6">
    <property type="entry name" value="ACETYL-COA C-ACYLTRANSFERASE"/>
    <property type="match status" value="1"/>
</dbReference>
<organism evidence="4 5">
    <name type="scientific">Methanoliparum thermophilum</name>
    <dbReference type="NCBI Taxonomy" id="2491083"/>
    <lineage>
        <taxon>Archaea</taxon>
        <taxon>Methanobacteriati</taxon>
        <taxon>Methanobacteriota</taxon>
        <taxon>Candidatus Methanoliparia</taxon>
        <taxon>Candidatus Methanoliparales</taxon>
        <taxon>Candidatus Methanoliparaceae</taxon>
        <taxon>Candidatus Methanoliparum</taxon>
    </lineage>
</organism>
<comment type="caution">
    <text evidence="4">The sequence shown here is derived from an EMBL/GenBank/DDBJ whole genome shotgun (WGS) entry which is preliminary data.</text>
</comment>
<reference evidence="4 5" key="1">
    <citation type="journal article" date="2019" name="Nat. Microbiol.">
        <title>Wide diversity of methane and short-chain alkane metabolisms in uncultured archaea.</title>
        <authorList>
            <person name="Borrel G."/>
            <person name="Adam P.S."/>
            <person name="McKay L.J."/>
            <person name="Chen L.X."/>
            <person name="Sierra-Garcia I.N."/>
            <person name="Sieber C.M."/>
            <person name="Letourneur Q."/>
            <person name="Ghozlane A."/>
            <person name="Andersen G.L."/>
            <person name="Li W.J."/>
            <person name="Hallam S.J."/>
            <person name="Muyzer G."/>
            <person name="de Oliveira V.M."/>
            <person name="Inskeep W.P."/>
            <person name="Banfield J.F."/>
            <person name="Gribaldo S."/>
        </authorList>
    </citation>
    <scope>NUCLEOTIDE SEQUENCE [LARGE SCALE GENOMIC DNA]</scope>
    <source>
        <strain evidence="4">NM1a</strain>
    </source>
</reference>
<dbReference type="InterPro" id="IPR020616">
    <property type="entry name" value="Thiolase_N"/>
</dbReference>
<dbReference type="Pfam" id="PF22691">
    <property type="entry name" value="Thiolase_C_1"/>
    <property type="match status" value="1"/>
</dbReference>
<protein>
    <submittedName>
        <fullName evidence="4">3-ketoacyl-CoA thiolase</fullName>
    </submittedName>
</protein>
<feature type="domain" description="Thiolase N-terminal" evidence="2">
    <location>
        <begin position="4"/>
        <end position="229"/>
    </location>
</feature>
<evidence type="ECO:0000259" key="2">
    <source>
        <dbReference type="Pfam" id="PF00108"/>
    </source>
</evidence>
<gene>
    <name evidence="4" type="ORF">EF806_00720</name>
</gene>